<evidence type="ECO:0000313" key="12">
    <source>
        <dbReference type="Proteomes" id="UP001347796"/>
    </source>
</evidence>
<feature type="compositionally biased region" description="Basic and acidic residues" evidence="9">
    <location>
        <begin position="146"/>
        <end position="155"/>
    </location>
</feature>
<sequence length="733" mass="83584">MKPEEDTLSGDTTQLLRDILQSKDRKELENNNTIKSYCVAEDRENSEMISSMLRSKSNTSAANSDNDNWSVNADNYSGDDSDIDVDTEEQINNSEIAIVQGSPEANDDIQNGLCGETEHDSKEAKRARVENIITSMRPMSQINCDEVNRSSPEIKRQKRKQYQPQQHDVKNIGGPEKKYRKVERAALQEHIQQLQNQLRVVKQKCDDLCEDEQQLHSAHSDGLLHGYSENNEHLSHGCKIEKENCVKENGYDIIRNTSRNEWDPSHFIRQASKLVQEQEVLSKSSGKNTGTAQSPDLHALANSIKTEIVEAINKVVDNAVNKLLDKNTLPQNKISDTITNGVSVDSVKESLSAAKLERKAEVTSSSLSEQSSEFRHSISSRLSDKISAFEPLHRNDNDFPRISVSNPSTMPFHPPFPYYLPAQVMGPMYATEPEQTEALPLIVSTPKKKRTKVTDTRLSPRAKSALLQDSFMPSQLSLDHDRPSMMSSFPHLFPPMLPTSVAIPNPSLTHSDIMSFGMREHNFWESRMMNQSPPHSDRVSPKSPADSYNSFRKSDIFDNSQDMNDGSHQGQITSTLTPMHLRKAKLMFFYCRYPSSAILKVYFPDIKFNKNNTAQLVKWFSNFREFFYIQMEKYARQALAEGCKHADELHVSPDSELYRVLNLHYNRNNQIEVPDNFRRCVQGSLREFFRSIYSGKDAEPSWKKAIYKVIARLDDTLPEYFKSPNWMEQLGEV</sequence>
<protein>
    <recommendedName>
        <fullName evidence="10">Prospero domain-containing protein</fullName>
    </recommendedName>
</protein>
<keyword evidence="2" id="KW-0217">Developmental protein</keyword>
<keyword evidence="3" id="KW-0805">Transcription regulation</keyword>
<evidence type="ECO:0000259" key="10">
    <source>
        <dbReference type="PROSITE" id="PS51818"/>
    </source>
</evidence>
<dbReference type="AlphaFoldDB" id="A0AAN8PRT7"/>
<keyword evidence="12" id="KW-1185">Reference proteome</keyword>
<dbReference type="GO" id="GO:0010001">
    <property type="term" value="P:glial cell differentiation"/>
    <property type="evidence" value="ECO:0007669"/>
    <property type="project" value="UniProtKB-ARBA"/>
</dbReference>
<dbReference type="PROSITE" id="PS51818">
    <property type="entry name" value="HOMEO_PROSPERO"/>
    <property type="match status" value="1"/>
</dbReference>
<evidence type="ECO:0000256" key="6">
    <source>
        <dbReference type="ARBA" id="ARBA00023163"/>
    </source>
</evidence>
<dbReference type="Gene3D" id="1.10.10.500">
    <property type="entry name" value="Homeo-prospero domain"/>
    <property type="match status" value="1"/>
</dbReference>
<evidence type="ECO:0000256" key="5">
    <source>
        <dbReference type="ARBA" id="ARBA00023155"/>
    </source>
</evidence>
<dbReference type="GO" id="GO:0005634">
    <property type="term" value="C:nucleus"/>
    <property type="evidence" value="ECO:0007669"/>
    <property type="project" value="UniProtKB-SubCell"/>
</dbReference>
<keyword evidence="8" id="KW-0175">Coiled coil</keyword>
<dbReference type="PANTHER" id="PTHR12198:SF0">
    <property type="entry name" value="HOMEOBOX PROTEIN PROSPERO"/>
    <property type="match status" value="1"/>
</dbReference>
<keyword evidence="7" id="KW-0539">Nucleus</keyword>
<evidence type="ECO:0000256" key="1">
    <source>
        <dbReference type="ARBA" id="ARBA00004123"/>
    </source>
</evidence>
<dbReference type="GO" id="GO:0000978">
    <property type="term" value="F:RNA polymerase II cis-regulatory region sequence-specific DNA binding"/>
    <property type="evidence" value="ECO:0007669"/>
    <property type="project" value="TreeGrafter"/>
</dbReference>
<proteinExistence type="predicted"/>
<evidence type="ECO:0000256" key="2">
    <source>
        <dbReference type="ARBA" id="ARBA00022473"/>
    </source>
</evidence>
<evidence type="ECO:0000256" key="4">
    <source>
        <dbReference type="ARBA" id="ARBA00023125"/>
    </source>
</evidence>
<feature type="region of interest" description="Disordered" evidence="9">
    <location>
        <begin position="47"/>
        <end position="75"/>
    </location>
</feature>
<dbReference type="FunFam" id="1.10.10.500:FF:000002">
    <property type="entry name" value="Prospero homeobox 3"/>
    <property type="match status" value="1"/>
</dbReference>
<evidence type="ECO:0000256" key="8">
    <source>
        <dbReference type="SAM" id="Coils"/>
    </source>
</evidence>
<evidence type="ECO:0000256" key="9">
    <source>
        <dbReference type="SAM" id="MobiDB-lite"/>
    </source>
</evidence>
<accession>A0AAN8PRT7</accession>
<dbReference type="GO" id="GO:0000981">
    <property type="term" value="F:DNA-binding transcription factor activity, RNA polymerase II-specific"/>
    <property type="evidence" value="ECO:0007669"/>
    <property type="project" value="TreeGrafter"/>
</dbReference>
<feature type="compositionally biased region" description="Low complexity" evidence="9">
    <location>
        <begin position="55"/>
        <end position="75"/>
    </location>
</feature>
<dbReference type="SUPFAM" id="SSF46689">
    <property type="entry name" value="Homeodomain-like"/>
    <property type="match status" value="1"/>
</dbReference>
<keyword evidence="4" id="KW-0238">DNA-binding</keyword>
<feature type="coiled-coil region" evidence="8">
    <location>
        <begin position="184"/>
        <end position="211"/>
    </location>
</feature>
<keyword evidence="6" id="KW-0804">Transcription</keyword>
<name>A0AAN8PRT7_PATCE</name>
<dbReference type="GO" id="GO:0048468">
    <property type="term" value="P:cell development"/>
    <property type="evidence" value="ECO:0007669"/>
    <property type="project" value="UniProtKB-ARBA"/>
</dbReference>
<reference evidence="11 12" key="1">
    <citation type="submission" date="2024-01" db="EMBL/GenBank/DDBJ databases">
        <title>The genome of the rayed Mediterranean limpet Patella caerulea (Linnaeus, 1758).</title>
        <authorList>
            <person name="Anh-Thu Weber A."/>
            <person name="Halstead-Nussloch G."/>
        </authorList>
    </citation>
    <scope>NUCLEOTIDE SEQUENCE [LARGE SCALE GENOMIC DNA]</scope>
    <source>
        <strain evidence="11">AATW-2023a</strain>
        <tissue evidence="11">Whole specimen</tissue>
    </source>
</reference>
<dbReference type="EMBL" id="JAZGQO010000007">
    <property type="protein sequence ID" value="KAK6181769.1"/>
    <property type="molecule type" value="Genomic_DNA"/>
</dbReference>
<dbReference type="InterPro" id="IPR009057">
    <property type="entry name" value="Homeodomain-like_sf"/>
</dbReference>
<feature type="region of interest" description="Disordered" evidence="9">
    <location>
        <begin position="528"/>
        <end position="547"/>
    </location>
</feature>
<feature type="region of interest" description="Disordered" evidence="9">
    <location>
        <begin position="146"/>
        <end position="173"/>
    </location>
</feature>
<dbReference type="InterPro" id="IPR023082">
    <property type="entry name" value="Homeo_prospero_dom"/>
</dbReference>
<feature type="domain" description="Prospero" evidence="10">
    <location>
        <begin position="573"/>
        <end position="731"/>
    </location>
</feature>
<gene>
    <name evidence="11" type="ORF">SNE40_009556</name>
</gene>
<dbReference type="Proteomes" id="UP001347796">
    <property type="component" value="Unassembled WGS sequence"/>
</dbReference>
<evidence type="ECO:0000256" key="3">
    <source>
        <dbReference type="ARBA" id="ARBA00023015"/>
    </source>
</evidence>
<keyword evidence="5" id="KW-0371">Homeobox</keyword>
<dbReference type="InterPro" id="IPR039350">
    <property type="entry name" value="Prospero_homeodomain"/>
</dbReference>
<organism evidence="11 12">
    <name type="scientific">Patella caerulea</name>
    <name type="common">Rayed Mediterranean limpet</name>
    <dbReference type="NCBI Taxonomy" id="87958"/>
    <lineage>
        <taxon>Eukaryota</taxon>
        <taxon>Metazoa</taxon>
        <taxon>Spiralia</taxon>
        <taxon>Lophotrochozoa</taxon>
        <taxon>Mollusca</taxon>
        <taxon>Gastropoda</taxon>
        <taxon>Patellogastropoda</taxon>
        <taxon>Patelloidea</taxon>
        <taxon>Patellidae</taxon>
        <taxon>Patella</taxon>
    </lineage>
</organism>
<evidence type="ECO:0000256" key="7">
    <source>
        <dbReference type="ARBA" id="ARBA00023242"/>
    </source>
</evidence>
<dbReference type="Pfam" id="PF05044">
    <property type="entry name" value="HPD"/>
    <property type="match status" value="1"/>
</dbReference>
<comment type="subcellular location">
    <subcellularLocation>
        <location evidence="1">Nucleus</location>
    </subcellularLocation>
</comment>
<evidence type="ECO:0000313" key="11">
    <source>
        <dbReference type="EMBL" id="KAK6181769.1"/>
    </source>
</evidence>
<comment type="caution">
    <text evidence="11">The sequence shown here is derived from an EMBL/GenBank/DDBJ whole genome shotgun (WGS) entry which is preliminary data.</text>
</comment>
<dbReference type="PANTHER" id="PTHR12198">
    <property type="entry name" value="HOMEOBOX PROTEIN PROSPERO/PROX-1/CEH-26"/>
    <property type="match status" value="1"/>
</dbReference>
<dbReference type="InterPro" id="IPR037131">
    <property type="entry name" value="Homeo_prospero_dom_sf"/>
</dbReference>